<reference evidence="2" key="1">
    <citation type="submission" date="2001-10" db="EMBL/GenBank/DDBJ databases">
        <title>Oryza sativa nipponbare(GA3) genomic DNA, chromosome 7, PAC clone:P0409D09.</title>
        <authorList>
            <person name="Sasaki T."/>
            <person name="Matsumoto T."/>
            <person name="Yamamoto K."/>
        </authorList>
    </citation>
    <scope>NUCLEOTIDE SEQUENCE</scope>
</reference>
<sequence>MHQKIHGQLARLLQPFWDREASRIHHAWLELAHVLETVAARSRAKHNYFMKLMLRFASHDLEGIRFSIENYLVPQVAELNKAMRICTKLYAYSSPLVMRFDRLENVWPVATCRTRSFG</sequence>
<organism evidence="1 3">
    <name type="scientific">Oryza sativa subsp. japonica</name>
    <name type="common">Rice</name>
    <dbReference type="NCBI Taxonomy" id="39947"/>
    <lineage>
        <taxon>Eukaryota</taxon>
        <taxon>Viridiplantae</taxon>
        <taxon>Streptophyta</taxon>
        <taxon>Embryophyta</taxon>
        <taxon>Tracheophyta</taxon>
        <taxon>Spermatophyta</taxon>
        <taxon>Magnoliopsida</taxon>
        <taxon>Liliopsida</taxon>
        <taxon>Poales</taxon>
        <taxon>Poaceae</taxon>
        <taxon>BOP clade</taxon>
        <taxon>Oryzoideae</taxon>
        <taxon>Oryzeae</taxon>
        <taxon>Oryzinae</taxon>
        <taxon>Oryza</taxon>
        <taxon>Oryza sativa</taxon>
    </lineage>
</organism>
<reference evidence="3" key="4">
    <citation type="journal article" date="2008" name="Nucleic Acids Res.">
        <title>The rice annotation project database (RAP-DB): 2008 update.</title>
        <authorList>
            <consortium name="The rice annotation project (RAP)"/>
        </authorList>
    </citation>
    <scope>GENOME REANNOTATION</scope>
    <source>
        <strain evidence="3">cv. Nipponbare</strain>
    </source>
</reference>
<reference evidence="3" key="3">
    <citation type="journal article" date="2005" name="Nature">
        <title>The map-based sequence of the rice genome.</title>
        <authorList>
            <consortium name="International rice genome sequencing project (IRGSP)"/>
            <person name="Matsumoto T."/>
            <person name="Wu J."/>
            <person name="Kanamori H."/>
            <person name="Katayose Y."/>
            <person name="Fujisawa M."/>
            <person name="Namiki N."/>
            <person name="Mizuno H."/>
            <person name="Yamamoto K."/>
            <person name="Antonio B.A."/>
            <person name="Baba T."/>
            <person name="Sakata K."/>
            <person name="Nagamura Y."/>
            <person name="Aoki H."/>
            <person name="Arikawa K."/>
            <person name="Arita K."/>
            <person name="Bito T."/>
            <person name="Chiden Y."/>
            <person name="Fujitsuka N."/>
            <person name="Fukunaka R."/>
            <person name="Hamada M."/>
            <person name="Harada C."/>
            <person name="Hayashi A."/>
            <person name="Hijishita S."/>
            <person name="Honda M."/>
            <person name="Hosokawa S."/>
            <person name="Ichikawa Y."/>
            <person name="Idonuma A."/>
            <person name="Iijima M."/>
            <person name="Ikeda M."/>
            <person name="Ikeno M."/>
            <person name="Ito K."/>
            <person name="Ito S."/>
            <person name="Ito T."/>
            <person name="Ito Y."/>
            <person name="Ito Y."/>
            <person name="Iwabuchi A."/>
            <person name="Kamiya K."/>
            <person name="Karasawa W."/>
            <person name="Kurita K."/>
            <person name="Katagiri S."/>
            <person name="Kikuta A."/>
            <person name="Kobayashi H."/>
            <person name="Kobayashi N."/>
            <person name="Machita K."/>
            <person name="Maehara T."/>
            <person name="Masukawa M."/>
            <person name="Mizubayashi T."/>
            <person name="Mukai Y."/>
            <person name="Nagasaki H."/>
            <person name="Nagata Y."/>
            <person name="Naito S."/>
            <person name="Nakashima M."/>
            <person name="Nakama Y."/>
            <person name="Nakamichi Y."/>
            <person name="Nakamura M."/>
            <person name="Meguro A."/>
            <person name="Negishi M."/>
            <person name="Ohta I."/>
            <person name="Ohta T."/>
            <person name="Okamoto M."/>
            <person name="Ono N."/>
            <person name="Saji S."/>
            <person name="Sakaguchi M."/>
            <person name="Sakai K."/>
            <person name="Shibata M."/>
            <person name="Shimokawa T."/>
            <person name="Song J."/>
            <person name="Takazaki Y."/>
            <person name="Terasawa K."/>
            <person name="Tsugane M."/>
            <person name="Tsuji K."/>
            <person name="Ueda S."/>
            <person name="Waki K."/>
            <person name="Yamagata H."/>
            <person name="Yamamoto M."/>
            <person name="Yamamoto S."/>
            <person name="Yamane H."/>
            <person name="Yoshiki S."/>
            <person name="Yoshihara R."/>
            <person name="Yukawa K."/>
            <person name="Zhong H."/>
            <person name="Yano M."/>
            <person name="Yuan Q."/>
            <person name="Ouyang S."/>
            <person name="Liu J."/>
            <person name="Jones K.M."/>
            <person name="Gansberger K."/>
            <person name="Moffat K."/>
            <person name="Hill J."/>
            <person name="Bera J."/>
            <person name="Fadrosh D."/>
            <person name="Jin S."/>
            <person name="Johri S."/>
            <person name="Kim M."/>
            <person name="Overton L."/>
            <person name="Reardon M."/>
            <person name="Tsitrin T."/>
            <person name="Vuong H."/>
            <person name="Weaver B."/>
            <person name="Ciecko A."/>
            <person name="Tallon L."/>
            <person name="Jackson J."/>
            <person name="Pai G."/>
            <person name="Aken S.V."/>
            <person name="Utterback T."/>
            <person name="Reidmuller S."/>
            <person name="Feldblyum T."/>
            <person name="Hsiao J."/>
            <person name="Zismann V."/>
            <person name="Iobst S."/>
            <person name="de Vazeille A.R."/>
            <person name="Buell C.R."/>
            <person name="Ying K."/>
            <person name="Li Y."/>
            <person name="Lu T."/>
            <person name="Huang Y."/>
            <person name="Zhao Q."/>
            <person name="Feng Q."/>
            <person name="Zhang L."/>
            <person name="Zhu J."/>
            <person name="Weng Q."/>
            <person name="Mu J."/>
            <person name="Lu Y."/>
            <person name="Fan D."/>
            <person name="Liu Y."/>
            <person name="Guan J."/>
            <person name="Zhang Y."/>
            <person name="Yu S."/>
            <person name="Liu X."/>
            <person name="Zhang Y."/>
            <person name="Hong G."/>
            <person name="Han B."/>
            <person name="Choisne N."/>
            <person name="Demange N."/>
            <person name="Orjeda G."/>
            <person name="Samain S."/>
            <person name="Cattolico L."/>
            <person name="Pelletier E."/>
            <person name="Couloux A."/>
            <person name="Segurens B."/>
            <person name="Wincker P."/>
            <person name="D'Hont A."/>
            <person name="Scarpelli C."/>
            <person name="Weissenbach J."/>
            <person name="Salanoubat M."/>
            <person name="Quetier F."/>
            <person name="Yu Y."/>
            <person name="Kim H.R."/>
            <person name="Rambo T."/>
            <person name="Currie J."/>
            <person name="Collura K."/>
            <person name="Luo M."/>
            <person name="Yang T."/>
            <person name="Ammiraju J.S.S."/>
            <person name="Engler F."/>
            <person name="Soderlund C."/>
            <person name="Wing R.A."/>
            <person name="Palmer L.E."/>
            <person name="de la Bastide M."/>
            <person name="Spiegel L."/>
            <person name="Nascimento L."/>
            <person name="Zutavern T."/>
            <person name="O'Shaughnessy A."/>
            <person name="Dike S."/>
            <person name="Dedhia N."/>
            <person name="Preston R."/>
            <person name="Balija V."/>
            <person name="McCombie W.R."/>
            <person name="Chow T."/>
            <person name="Chen H."/>
            <person name="Chung M."/>
            <person name="Chen C."/>
            <person name="Shaw J."/>
            <person name="Wu H."/>
            <person name="Hsiao K."/>
            <person name="Chao Y."/>
            <person name="Chu M."/>
            <person name="Cheng C."/>
            <person name="Hour A."/>
            <person name="Lee P."/>
            <person name="Lin S."/>
            <person name="Lin Y."/>
            <person name="Liou J."/>
            <person name="Liu S."/>
            <person name="Hsing Y."/>
            <person name="Raghuvanshi S."/>
            <person name="Mohanty A."/>
            <person name="Bharti A.K."/>
            <person name="Gaur A."/>
            <person name="Gupta V."/>
            <person name="Kumar D."/>
            <person name="Ravi V."/>
            <person name="Vij S."/>
            <person name="Kapur A."/>
            <person name="Khurana P."/>
            <person name="Khurana P."/>
            <person name="Khurana J.P."/>
            <person name="Tyagi A.K."/>
            <person name="Gaikwad K."/>
            <person name="Singh A."/>
            <person name="Dalal V."/>
            <person name="Srivastava S."/>
            <person name="Dixit A."/>
            <person name="Pal A.K."/>
            <person name="Ghazi I.A."/>
            <person name="Yadav M."/>
            <person name="Pandit A."/>
            <person name="Bhargava A."/>
            <person name="Sureshbabu K."/>
            <person name="Batra K."/>
            <person name="Sharma T.R."/>
            <person name="Mohapatra T."/>
            <person name="Singh N.K."/>
            <person name="Messing J."/>
            <person name="Nelson A.B."/>
            <person name="Fuks G."/>
            <person name="Kavchok S."/>
            <person name="Keizer G."/>
            <person name="Linton E."/>
            <person name="Llaca V."/>
            <person name="Song R."/>
            <person name="Tanyolac B."/>
            <person name="Young S."/>
            <person name="Ho-Il K."/>
            <person name="Hahn J.H."/>
            <person name="Sangsakoo G."/>
            <person name="Vanavichit A."/>
            <person name="de Mattos Luiz.A.T."/>
            <person name="Zimmer P.D."/>
            <person name="Malone G."/>
            <person name="Dellagostin O."/>
            <person name="de Oliveira A.C."/>
            <person name="Bevan M."/>
            <person name="Bancroft I."/>
            <person name="Minx P."/>
            <person name="Cordum H."/>
            <person name="Wilson R."/>
            <person name="Cheng Z."/>
            <person name="Jin W."/>
            <person name="Jiang J."/>
            <person name="Leong S.A."/>
            <person name="Iwama H."/>
            <person name="Gojobori T."/>
            <person name="Itoh T."/>
            <person name="Niimura Y."/>
            <person name="Fujii Y."/>
            <person name="Habara T."/>
            <person name="Sakai H."/>
            <person name="Sato Y."/>
            <person name="Wilson G."/>
            <person name="Kumar K."/>
            <person name="McCouch S."/>
            <person name="Juretic N."/>
            <person name="Hoen D."/>
            <person name="Wright S."/>
            <person name="Bruskiewich R."/>
            <person name="Bureau T."/>
            <person name="Miyao A."/>
            <person name="Hirochika H."/>
            <person name="Nishikawa T."/>
            <person name="Kadowaki K."/>
            <person name="Sugiura M."/>
            <person name="Burr B."/>
            <person name="Sasaki T."/>
        </authorList>
    </citation>
    <scope>NUCLEOTIDE SEQUENCE [LARGE SCALE GENOMIC DNA]</scope>
    <source>
        <strain evidence="3">cv. Nipponbare</strain>
    </source>
</reference>
<evidence type="ECO:0000313" key="1">
    <source>
        <dbReference type="EMBL" id="BAC84126.1"/>
    </source>
</evidence>
<proteinExistence type="predicted"/>
<dbReference type="AlphaFoldDB" id="Q6Z3P2"/>
<accession>Q6Z3P2</accession>
<evidence type="ECO:0000313" key="3">
    <source>
        <dbReference type="Proteomes" id="UP000000763"/>
    </source>
</evidence>
<reference evidence="1" key="2">
    <citation type="submission" date="2002-05" db="EMBL/GenBank/DDBJ databases">
        <title>Oryza sativa nipponbare(GA3) genomic DNA, chromosome 7, BAC clone:OSJNBa0084P08.</title>
        <authorList>
            <person name="Sasaki T."/>
            <person name="Matsumoto T."/>
            <person name="Katayose Y."/>
        </authorList>
    </citation>
    <scope>NUCLEOTIDE SEQUENCE</scope>
</reference>
<name>Q6Z3P2_ORYSJ</name>
<gene>
    <name evidence="1" type="ORF">OSJNBa0084P08.32</name>
    <name evidence="2" type="ORF">P0409D09.3</name>
</gene>
<evidence type="ECO:0000313" key="2">
    <source>
        <dbReference type="EMBL" id="BAD30569.1"/>
    </source>
</evidence>
<dbReference type="Proteomes" id="UP000000763">
    <property type="component" value="Chromosome 7"/>
</dbReference>
<protein>
    <submittedName>
        <fullName evidence="1">Uncharacterized protein</fullName>
    </submittedName>
</protein>
<dbReference type="EMBL" id="AP004298">
    <property type="protein sequence ID" value="BAD30569.1"/>
    <property type="molecule type" value="Genomic_DNA"/>
</dbReference>
<dbReference type="EMBL" id="AP005248">
    <property type="protein sequence ID" value="BAC84126.1"/>
    <property type="molecule type" value="Genomic_DNA"/>
</dbReference>